<reference evidence="2" key="1">
    <citation type="journal article" date="2022" name="Mol. Ecol. Resour.">
        <title>The genomes of chicory, endive, great burdock and yacon provide insights into Asteraceae palaeo-polyploidization history and plant inulin production.</title>
        <authorList>
            <person name="Fan W."/>
            <person name="Wang S."/>
            <person name="Wang H."/>
            <person name="Wang A."/>
            <person name="Jiang F."/>
            <person name="Liu H."/>
            <person name="Zhao H."/>
            <person name="Xu D."/>
            <person name="Zhang Y."/>
        </authorList>
    </citation>
    <scope>NUCLEOTIDE SEQUENCE [LARGE SCALE GENOMIC DNA]</scope>
    <source>
        <strain evidence="2">cv. Yunnan</strain>
    </source>
</reference>
<dbReference type="Proteomes" id="UP001056120">
    <property type="component" value="Linkage Group LG16"/>
</dbReference>
<gene>
    <name evidence="1" type="ORF">L1987_48360</name>
</gene>
<evidence type="ECO:0000313" key="2">
    <source>
        <dbReference type="Proteomes" id="UP001056120"/>
    </source>
</evidence>
<dbReference type="EMBL" id="CM042033">
    <property type="protein sequence ID" value="KAI3773824.1"/>
    <property type="molecule type" value="Genomic_DNA"/>
</dbReference>
<accession>A0ACB9FRQ5</accession>
<proteinExistence type="predicted"/>
<comment type="caution">
    <text evidence="1">The sequence shown here is derived from an EMBL/GenBank/DDBJ whole genome shotgun (WGS) entry which is preliminary data.</text>
</comment>
<organism evidence="1 2">
    <name type="scientific">Smallanthus sonchifolius</name>
    <dbReference type="NCBI Taxonomy" id="185202"/>
    <lineage>
        <taxon>Eukaryota</taxon>
        <taxon>Viridiplantae</taxon>
        <taxon>Streptophyta</taxon>
        <taxon>Embryophyta</taxon>
        <taxon>Tracheophyta</taxon>
        <taxon>Spermatophyta</taxon>
        <taxon>Magnoliopsida</taxon>
        <taxon>eudicotyledons</taxon>
        <taxon>Gunneridae</taxon>
        <taxon>Pentapetalae</taxon>
        <taxon>asterids</taxon>
        <taxon>campanulids</taxon>
        <taxon>Asterales</taxon>
        <taxon>Asteraceae</taxon>
        <taxon>Asteroideae</taxon>
        <taxon>Heliantheae alliance</taxon>
        <taxon>Millerieae</taxon>
        <taxon>Smallanthus</taxon>
    </lineage>
</organism>
<evidence type="ECO:0000313" key="1">
    <source>
        <dbReference type="EMBL" id="KAI3773824.1"/>
    </source>
</evidence>
<keyword evidence="2" id="KW-1185">Reference proteome</keyword>
<reference evidence="1 2" key="2">
    <citation type="journal article" date="2022" name="Mol. Ecol. Resour.">
        <title>The genomes of chicory, endive, great burdock and yacon provide insights into Asteraceae paleo-polyploidization history and plant inulin production.</title>
        <authorList>
            <person name="Fan W."/>
            <person name="Wang S."/>
            <person name="Wang H."/>
            <person name="Wang A."/>
            <person name="Jiang F."/>
            <person name="Liu H."/>
            <person name="Zhao H."/>
            <person name="Xu D."/>
            <person name="Zhang Y."/>
        </authorList>
    </citation>
    <scope>NUCLEOTIDE SEQUENCE [LARGE SCALE GENOMIC DNA]</scope>
    <source>
        <strain evidence="2">cv. Yunnan</strain>
        <tissue evidence="1">Leaves</tissue>
    </source>
</reference>
<protein>
    <submittedName>
        <fullName evidence="1">Uncharacterized protein</fullName>
    </submittedName>
</protein>
<name>A0ACB9FRQ5_9ASTR</name>
<sequence>MLRCLSAILDDETNEEDDEMKLACALSMDSVETMEGCEGGLEDSGTIKEDPKKEKHNYPPFLEEPKRDQSLLCRVGLRLPDGRRVQRNFLRFDPIQLVNTCRKLVCQTNGLEIMPKLAVESTLHRPGILYATLGNSNTALTSITL</sequence>